<feature type="transmembrane region" description="Helical" evidence="6">
    <location>
        <begin position="453"/>
        <end position="472"/>
    </location>
</feature>
<feature type="transmembrane region" description="Helical" evidence="6">
    <location>
        <begin position="316"/>
        <end position="338"/>
    </location>
</feature>
<feature type="compositionally biased region" description="Low complexity" evidence="5">
    <location>
        <begin position="185"/>
        <end position="197"/>
    </location>
</feature>
<dbReference type="Pfam" id="PF03151">
    <property type="entry name" value="TPT"/>
    <property type="match status" value="1"/>
</dbReference>
<reference evidence="9" key="1">
    <citation type="submission" date="2016-10" db="EMBL/GenBank/DDBJ databases">
        <authorList>
            <person name="Jeantristanb JTB J.-T."/>
            <person name="Ricardo R."/>
        </authorList>
    </citation>
    <scope>NUCLEOTIDE SEQUENCE [LARGE SCALE GENOMIC DNA]</scope>
</reference>
<feature type="transmembrane region" description="Helical" evidence="6">
    <location>
        <begin position="522"/>
        <end position="541"/>
    </location>
</feature>
<accession>A0A2X0N7Q6</accession>
<dbReference type="InterPro" id="IPR050186">
    <property type="entry name" value="TPT_transporter"/>
</dbReference>
<keyword evidence="2 6" id="KW-0812">Transmembrane</keyword>
<gene>
    <name evidence="8" type="ORF">BZ3500_MVSOF-1268-A1-R1_CHR9G10889</name>
</gene>
<dbReference type="Proteomes" id="UP000249723">
    <property type="component" value="Unassembled WGS sequence"/>
</dbReference>
<comment type="subcellular location">
    <subcellularLocation>
        <location evidence="1">Membrane</location>
        <topology evidence="1">Multi-pass membrane protein</topology>
    </subcellularLocation>
</comment>
<feature type="compositionally biased region" description="Basic and acidic residues" evidence="5">
    <location>
        <begin position="1"/>
        <end position="12"/>
    </location>
</feature>
<dbReference type="PANTHER" id="PTHR11132">
    <property type="entry name" value="SOLUTE CARRIER FAMILY 35"/>
    <property type="match status" value="1"/>
</dbReference>
<dbReference type="GO" id="GO:0016020">
    <property type="term" value="C:membrane"/>
    <property type="evidence" value="ECO:0007669"/>
    <property type="project" value="UniProtKB-SubCell"/>
</dbReference>
<evidence type="ECO:0000256" key="3">
    <source>
        <dbReference type="ARBA" id="ARBA00022989"/>
    </source>
</evidence>
<sequence length="627" mass="66908">MKVADNRFDGDHRGHRNPQDPLSALESEPGPASGATLAVDVDASIVSSRVGDGRPSQETESHRSAATTSDDTLLRAFGPRHSISAEPIRGSDQEGASDRSSNAHGYAAPSAIAALPTLGSTHSRASSVTDLHESQDADHGMMYIRTQSISPLSHATRNGSISSPASNSRRSLSPEDSISDAFYVSSSHRSSTSSKPSMLATSTSERKFVPTLMPTSESPTPKSISSSASLLAPTSSPIFALPRTPDVAAFFTAFTPTINGRRFSTTALVDPELLLQPMKASALFVAQLDPAIITFFLTSITFTISRKLLLRQPEGIFPFPFILLGTQAGFATFATHIARRTGTFRATRLTHKRETTLRFLALLFSVEELTSTLSLRSVTVPSQDSGTDLGTARHRSVQFHLSVRALSPILTLALSVVFFKERTSMRTTSTFLLVILGVVLTSLNLDIHSFGSFLVFASAILLSIKSLITTHLLTERWGLGTLDLVSRIAPLSIVHYAIFAILGGELGSFLDFLVGPELTQGHLLAIVSAGLLSAGSIFATLKAEERVQAPAPAISAHASQAFTIVVSVIVFALPLSIINFLGVALTLTGGVLYAWYDALDHPPLPFPMRGKSLPSTMPPPSGRGLRL</sequence>
<dbReference type="EMBL" id="FMWP01000107">
    <property type="protein sequence ID" value="SDA00867.1"/>
    <property type="molecule type" value="Genomic_DNA"/>
</dbReference>
<dbReference type="OrthoDB" id="10261634at2759"/>
<feature type="transmembrane region" description="Helical" evidence="6">
    <location>
        <begin position="399"/>
        <end position="419"/>
    </location>
</feature>
<dbReference type="InterPro" id="IPR004853">
    <property type="entry name" value="Sugar_P_trans_dom"/>
</dbReference>
<feature type="compositionally biased region" description="Low complexity" evidence="5">
    <location>
        <begin position="160"/>
        <end position="171"/>
    </location>
</feature>
<feature type="domain" description="Sugar phosphate transporter" evidence="7">
    <location>
        <begin position="395"/>
        <end position="593"/>
    </location>
</feature>
<dbReference type="SUPFAM" id="SSF103481">
    <property type="entry name" value="Multidrug resistance efflux transporter EmrE"/>
    <property type="match status" value="1"/>
</dbReference>
<keyword evidence="3 6" id="KW-1133">Transmembrane helix</keyword>
<feature type="transmembrane region" description="Helical" evidence="6">
    <location>
        <begin position="562"/>
        <end position="595"/>
    </location>
</feature>
<evidence type="ECO:0000256" key="1">
    <source>
        <dbReference type="ARBA" id="ARBA00004141"/>
    </source>
</evidence>
<feature type="transmembrane region" description="Helical" evidence="6">
    <location>
        <begin position="431"/>
        <end position="447"/>
    </location>
</feature>
<organism evidence="8 9">
    <name type="scientific">Microbotryum saponariae</name>
    <dbReference type="NCBI Taxonomy" id="289078"/>
    <lineage>
        <taxon>Eukaryota</taxon>
        <taxon>Fungi</taxon>
        <taxon>Dikarya</taxon>
        <taxon>Basidiomycota</taxon>
        <taxon>Pucciniomycotina</taxon>
        <taxon>Microbotryomycetes</taxon>
        <taxon>Microbotryales</taxon>
        <taxon>Microbotryaceae</taxon>
        <taxon>Microbotryum</taxon>
    </lineage>
</organism>
<protein>
    <submittedName>
        <fullName evidence="8">BZ3500_MvSof-1268-A1-R1_Chr9g10889 protein</fullName>
    </submittedName>
</protein>
<evidence type="ECO:0000256" key="2">
    <source>
        <dbReference type="ARBA" id="ARBA00022692"/>
    </source>
</evidence>
<feature type="compositionally biased region" description="Polar residues" evidence="5">
    <location>
        <begin position="150"/>
        <end position="159"/>
    </location>
</feature>
<evidence type="ECO:0000256" key="6">
    <source>
        <dbReference type="SAM" id="Phobius"/>
    </source>
</evidence>
<dbReference type="AlphaFoldDB" id="A0A2X0N7Q6"/>
<feature type="compositionally biased region" description="Low complexity" evidence="5">
    <location>
        <begin position="214"/>
        <end position="225"/>
    </location>
</feature>
<evidence type="ECO:0000256" key="4">
    <source>
        <dbReference type="ARBA" id="ARBA00023136"/>
    </source>
</evidence>
<feature type="transmembrane region" description="Helical" evidence="6">
    <location>
        <begin position="484"/>
        <end position="502"/>
    </location>
</feature>
<name>A0A2X0N7Q6_9BASI</name>
<evidence type="ECO:0000259" key="7">
    <source>
        <dbReference type="Pfam" id="PF03151"/>
    </source>
</evidence>
<feature type="region of interest" description="Disordered" evidence="5">
    <location>
        <begin position="1"/>
        <end position="105"/>
    </location>
</feature>
<feature type="region of interest" description="Disordered" evidence="5">
    <location>
        <begin position="150"/>
        <end position="225"/>
    </location>
</feature>
<evidence type="ECO:0000256" key="5">
    <source>
        <dbReference type="SAM" id="MobiDB-lite"/>
    </source>
</evidence>
<keyword evidence="9" id="KW-1185">Reference proteome</keyword>
<dbReference type="InterPro" id="IPR037185">
    <property type="entry name" value="EmrE-like"/>
</dbReference>
<feature type="transmembrane region" description="Helical" evidence="6">
    <location>
        <begin position="359"/>
        <end position="379"/>
    </location>
</feature>
<evidence type="ECO:0000313" key="9">
    <source>
        <dbReference type="Proteomes" id="UP000249723"/>
    </source>
</evidence>
<feature type="transmembrane region" description="Helical" evidence="6">
    <location>
        <begin position="282"/>
        <end position="304"/>
    </location>
</feature>
<feature type="compositionally biased region" description="Basic and acidic residues" evidence="5">
    <location>
        <begin position="51"/>
        <end position="63"/>
    </location>
</feature>
<keyword evidence="4 6" id="KW-0472">Membrane</keyword>
<evidence type="ECO:0000313" key="8">
    <source>
        <dbReference type="EMBL" id="SDA00867.1"/>
    </source>
</evidence>
<proteinExistence type="predicted"/>